<accession>A0AB36ZXG0</accession>
<dbReference type="InterPro" id="IPR006482">
    <property type="entry name" value="Cas7_Csh2/Csh2"/>
</dbReference>
<evidence type="ECO:0000313" key="1">
    <source>
        <dbReference type="EMBL" id="PPK62450.1"/>
    </source>
</evidence>
<gene>
    <name evidence="1" type="ORF">B0F89_10342</name>
</gene>
<dbReference type="Pfam" id="PF05107">
    <property type="entry name" value="Cas_Cas7"/>
    <property type="match status" value="1"/>
</dbReference>
<reference evidence="1 2" key="1">
    <citation type="submission" date="2018-02" db="EMBL/GenBank/DDBJ databases">
        <title>Subsurface microbial communities from deep shales in Ohio and West Virginia, USA.</title>
        <authorList>
            <person name="Wrighton K."/>
        </authorList>
    </citation>
    <scope>NUCLEOTIDE SEQUENCE [LARGE SCALE GENOMIC DNA]</scope>
    <source>
        <strain evidence="1 2">MARC-MIP3H16</strain>
    </source>
</reference>
<dbReference type="AlphaFoldDB" id="A0AB36ZXG0"/>
<evidence type="ECO:0000313" key="2">
    <source>
        <dbReference type="Proteomes" id="UP000239861"/>
    </source>
</evidence>
<dbReference type="RefSeq" id="WP_104411766.1">
    <property type="nucleotide sequence ID" value="NZ_PTIW01000003.1"/>
</dbReference>
<protein>
    <submittedName>
        <fullName evidence="1">CRISPR-associated protein Csh2</fullName>
    </submittedName>
</protein>
<proteinExistence type="predicted"/>
<sequence>MSSTEFKKRVYGCVVVKAVNANYNADFNGLPRRLKSDGSFYATDKSFKWLVRNYIKKNYENEKVLFRKIYDDKFVDTVDLKKAFELITETTELKDLKKKDILPKLIDCIDVRLFGAVFSPENAKKTKSDENKSISVHGVVQVNHAIDLFGKGKVYTDEILAPFTSIGSMSKATEAHYIHNFSINPKNLSSWKNVIKKEEDEKEKSLLDDGKENSLKVLSQSDINILKNSFNNAATFYDSHSKSGVENELSIYVTLNENSILTLPNFAQFITFKKGENGEKNSFDISGLIKYLTKHDEEIASIDIYYIEELTTLVFDNQNSKIKIFDLTKTI</sequence>
<comment type="caution">
    <text evidence="1">The sequence shown here is derived from an EMBL/GenBank/DDBJ whole genome shotgun (WGS) entry which is preliminary data.</text>
</comment>
<dbReference type="EMBL" id="PTIW01000003">
    <property type="protein sequence ID" value="PPK62450.1"/>
    <property type="molecule type" value="Genomic_DNA"/>
</dbReference>
<organism evidence="1 2">
    <name type="scientific">Malaciobacter marinus</name>
    <dbReference type="NCBI Taxonomy" id="505249"/>
    <lineage>
        <taxon>Bacteria</taxon>
        <taxon>Pseudomonadati</taxon>
        <taxon>Campylobacterota</taxon>
        <taxon>Epsilonproteobacteria</taxon>
        <taxon>Campylobacterales</taxon>
        <taxon>Arcobacteraceae</taxon>
        <taxon>Malaciobacter</taxon>
    </lineage>
</organism>
<dbReference type="Proteomes" id="UP000239861">
    <property type="component" value="Unassembled WGS sequence"/>
</dbReference>
<name>A0AB36ZXG0_9BACT</name>
<dbReference type="GO" id="GO:0043571">
    <property type="term" value="P:maintenance of CRISPR repeat elements"/>
    <property type="evidence" value="ECO:0007669"/>
    <property type="project" value="InterPro"/>
</dbReference>